<organism evidence="2 3">
    <name type="scientific">Hypothenemus hampei</name>
    <name type="common">Coffee berry borer</name>
    <dbReference type="NCBI Taxonomy" id="57062"/>
    <lineage>
        <taxon>Eukaryota</taxon>
        <taxon>Metazoa</taxon>
        <taxon>Ecdysozoa</taxon>
        <taxon>Arthropoda</taxon>
        <taxon>Hexapoda</taxon>
        <taxon>Insecta</taxon>
        <taxon>Pterygota</taxon>
        <taxon>Neoptera</taxon>
        <taxon>Endopterygota</taxon>
        <taxon>Coleoptera</taxon>
        <taxon>Polyphaga</taxon>
        <taxon>Cucujiformia</taxon>
        <taxon>Curculionidae</taxon>
        <taxon>Scolytinae</taxon>
        <taxon>Hypothenemus</taxon>
    </lineage>
</organism>
<name>A0ABD1E5T0_HYPHA</name>
<reference evidence="2 3" key="1">
    <citation type="submission" date="2024-05" db="EMBL/GenBank/DDBJ databases">
        <title>Genetic variation in Jamaican populations of the coffee berry borer (Hypothenemus hampei).</title>
        <authorList>
            <person name="Errbii M."/>
            <person name="Myrie A."/>
        </authorList>
    </citation>
    <scope>NUCLEOTIDE SEQUENCE [LARGE SCALE GENOMIC DNA]</scope>
    <source>
        <strain evidence="2">JA-Hopewell-2020-01-JO</strain>
        <tissue evidence="2">Whole body</tissue>
    </source>
</reference>
<feature type="coiled-coil region" evidence="1">
    <location>
        <begin position="44"/>
        <end position="224"/>
    </location>
</feature>
<protein>
    <submittedName>
        <fullName evidence="2">Uncharacterized protein</fullName>
    </submittedName>
</protein>
<evidence type="ECO:0000313" key="3">
    <source>
        <dbReference type="Proteomes" id="UP001566132"/>
    </source>
</evidence>
<dbReference type="EMBL" id="JBDJPC010000011">
    <property type="protein sequence ID" value="KAL1489930.1"/>
    <property type="molecule type" value="Genomic_DNA"/>
</dbReference>
<dbReference type="AlphaFoldDB" id="A0ABD1E5T0"/>
<sequence>MAPMMSWPDMEVYRVSIAANSIVMINQADVSPCHSTGNRINIGYKKLQENMEEVKKRLKTNEALSAELLKDIEIFRKEEVSRRLKFESKLDNLHQNLKDLTSKHVDIVSHLTIQLTKKKDMFKDLKDELGTLKNKNCKTKEHNVNVVDINLNNNWEVLSNENEMLKQDCENLELKSDILQKQFNDLITQREKRQEQITQYKENLKNLNEALADQTKKINVMKEECEDVKFQLSSYTKPSFQQVRESVSLFTEVNDKRQHLQETVDQMKNTYIKLKHDHLKYQQSISSMKITLKDLKKLMQKDLEDINEDNYKIIHFLETRQNVLQEIIDRRKKTMTQIIDVDHLNPNEVYKLFQEEIKAKEDEIKYLKDKLTNSCLIEHRIGSLNVRNQRDLAMYKMKVQELELKLSSDFKEETSELMDDFSESIYEKSETFNVTKDETISNQTVEENKENKFKSKKVVKFTEDIAIQPENDSLPRKGRKIFIMKKKK</sequence>
<dbReference type="Gene3D" id="1.20.5.1700">
    <property type="match status" value="1"/>
</dbReference>
<dbReference type="Proteomes" id="UP001566132">
    <property type="component" value="Unassembled WGS sequence"/>
</dbReference>
<evidence type="ECO:0000313" key="2">
    <source>
        <dbReference type="EMBL" id="KAL1489930.1"/>
    </source>
</evidence>
<gene>
    <name evidence="2" type="ORF">ABEB36_013856</name>
</gene>
<keyword evidence="3" id="KW-1185">Reference proteome</keyword>
<evidence type="ECO:0000256" key="1">
    <source>
        <dbReference type="SAM" id="Coils"/>
    </source>
</evidence>
<feature type="coiled-coil region" evidence="1">
    <location>
        <begin position="250"/>
        <end position="277"/>
    </location>
</feature>
<proteinExistence type="predicted"/>
<accession>A0ABD1E5T0</accession>
<comment type="caution">
    <text evidence="2">The sequence shown here is derived from an EMBL/GenBank/DDBJ whole genome shotgun (WGS) entry which is preliminary data.</text>
</comment>
<keyword evidence="1" id="KW-0175">Coiled coil</keyword>